<dbReference type="SUPFAM" id="SSF55781">
    <property type="entry name" value="GAF domain-like"/>
    <property type="match status" value="1"/>
</dbReference>
<evidence type="ECO:0000256" key="5">
    <source>
        <dbReference type="ARBA" id="ARBA00022475"/>
    </source>
</evidence>
<feature type="domain" description="Histidine kinase" evidence="21">
    <location>
        <begin position="427"/>
        <end position="648"/>
    </location>
</feature>
<dbReference type="InterPro" id="IPR011006">
    <property type="entry name" value="CheY-like_superfamily"/>
</dbReference>
<evidence type="ECO:0000259" key="24">
    <source>
        <dbReference type="PROSITE" id="PS50113"/>
    </source>
</evidence>
<dbReference type="InterPro" id="IPR003594">
    <property type="entry name" value="HATPase_dom"/>
</dbReference>
<dbReference type="InterPro" id="IPR005467">
    <property type="entry name" value="His_kinase_dom"/>
</dbReference>
<dbReference type="InterPro" id="IPR000700">
    <property type="entry name" value="PAS-assoc_C"/>
</dbReference>
<evidence type="ECO:0000256" key="2">
    <source>
        <dbReference type="ARBA" id="ARBA00004651"/>
    </source>
</evidence>
<dbReference type="AlphaFoldDB" id="A0A7W3P7U4"/>
<keyword evidence="11" id="KW-0067">ATP-binding</keyword>
<reference evidence="26 27" key="1">
    <citation type="submission" date="2020-07" db="EMBL/GenBank/DDBJ databases">
        <title>Sequencing the genomes of 1000 actinobacteria strains.</title>
        <authorList>
            <person name="Klenk H.-P."/>
        </authorList>
    </citation>
    <scope>NUCLEOTIDE SEQUENCE [LARGE SCALE GENOMIC DNA]</scope>
    <source>
        <strain evidence="26 27">DSM 21349</strain>
    </source>
</reference>
<keyword evidence="5" id="KW-1003">Cell membrane</keyword>
<dbReference type="PRINTS" id="PR00344">
    <property type="entry name" value="BCTRLSENSOR"/>
</dbReference>
<evidence type="ECO:0000256" key="6">
    <source>
        <dbReference type="ARBA" id="ARBA00022553"/>
    </source>
</evidence>
<keyword evidence="10" id="KW-0418">Kinase</keyword>
<dbReference type="InterPro" id="IPR004358">
    <property type="entry name" value="Sig_transdc_His_kin-like_C"/>
</dbReference>
<feature type="coiled-coil region" evidence="20">
    <location>
        <begin position="249"/>
        <end position="282"/>
    </location>
</feature>
<dbReference type="PROSITE" id="PS50110">
    <property type="entry name" value="RESPONSE_REGULATORY"/>
    <property type="match status" value="2"/>
</dbReference>
<comment type="caution">
    <text evidence="26">The sequence shown here is derived from an EMBL/GenBank/DDBJ whole genome shotgun (WGS) entry which is preliminary data.</text>
</comment>
<dbReference type="GO" id="GO:0000155">
    <property type="term" value="F:phosphorelay sensor kinase activity"/>
    <property type="evidence" value="ECO:0007669"/>
    <property type="project" value="InterPro"/>
</dbReference>
<dbReference type="SMART" id="SM00073">
    <property type="entry name" value="HPT"/>
    <property type="match status" value="1"/>
</dbReference>
<feature type="domain" description="PAC" evidence="24">
    <location>
        <begin position="206"/>
        <end position="258"/>
    </location>
</feature>
<dbReference type="InterPro" id="IPR013655">
    <property type="entry name" value="PAS_fold_3"/>
</dbReference>
<dbReference type="Gene3D" id="3.40.50.2300">
    <property type="match status" value="2"/>
</dbReference>
<keyword evidence="8" id="KW-0812">Transmembrane</keyword>
<feature type="modified residue" description="4-aspartylphosphate" evidence="19">
    <location>
        <position position="859"/>
    </location>
</feature>
<name>A0A7W3P7U4_9ACTN</name>
<evidence type="ECO:0000259" key="21">
    <source>
        <dbReference type="PROSITE" id="PS50109"/>
    </source>
</evidence>
<evidence type="ECO:0000256" key="13">
    <source>
        <dbReference type="ARBA" id="ARBA00023012"/>
    </source>
</evidence>
<dbReference type="SMART" id="SM00388">
    <property type="entry name" value="HisKA"/>
    <property type="match status" value="1"/>
</dbReference>
<dbReference type="InterPro" id="IPR036097">
    <property type="entry name" value="HisK_dim/P_sf"/>
</dbReference>
<dbReference type="EMBL" id="JACGXA010000001">
    <property type="protein sequence ID" value="MBA8801749.1"/>
    <property type="molecule type" value="Genomic_DNA"/>
</dbReference>
<evidence type="ECO:0000313" key="26">
    <source>
        <dbReference type="EMBL" id="MBA8801749.1"/>
    </source>
</evidence>
<dbReference type="SUPFAM" id="SSF55874">
    <property type="entry name" value="ATPase domain of HSP90 chaperone/DNA topoisomerase II/histidine kinase"/>
    <property type="match status" value="1"/>
</dbReference>
<accession>A0A7W3P7U4</accession>
<keyword evidence="13" id="KW-0902">Two-component regulatory system</keyword>
<dbReference type="InterPro" id="IPR003661">
    <property type="entry name" value="HisK_dim/P_dom"/>
</dbReference>
<feature type="domain" description="Response regulatory" evidence="22">
    <location>
        <begin position="667"/>
        <end position="787"/>
    </location>
</feature>
<evidence type="ECO:0000256" key="8">
    <source>
        <dbReference type="ARBA" id="ARBA00022692"/>
    </source>
</evidence>
<keyword evidence="7" id="KW-0808">Transferase</keyword>
<dbReference type="Pfam" id="PF00512">
    <property type="entry name" value="HisKA"/>
    <property type="match status" value="1"/>
</dbReference>
<keyword evidence="6 19" id="KW-0597">Phosphoprotein</keyword>
<dbReference type="Pfam" id="PF02518">
    <property type="entry name" value="HATPase_c"/>
    <property type="match status" value="1"/>
</dbReference>
<dbReference type="FunFam" id="3.30.450.20:FF:000088">
    <property type="entry name" value="Sensory transduction histidine kinase"/>
    <property type="match status" value="1"/>
</dbReference>
<evidence type="ECO:0000256" key="1">
    <source>
        <dbReference type="ARBA" id="ARBA00000085"/>
    </source>
</evidence>
<dbReference type="CDD" id="cd16922">
    <property type="entry name" value="HATPase_EvgS-ArcB-TorS-like"/>
    <property type="match status" value="1"/>
</dbReference>
<evidence type="ECO:0000256" key="9">
    <source>
        <dbReference type="ARBA" id="ARBA00022741"/>
    </source>
</evidence>
<dbReference type="SUPFAM" id="SSF47384">
    <property type="entry name" value="Homodimeric domain of signal transducing histidine kinase"/>
    <property type="match status" value="1"/>
</dbReference>
<dbReference type="NCBIfam" id="TIGR00229">
    <property type="entry name" value="sensory_box"/>
    <property type="match status" value="1"/>
</dbReference>
<dbReference type="CDD" id="cd00088">
    <property type="entry name" value="HPT"/>
    <property type="match status" value="1"/>
</dbReference>
<dbReference type="RefSeq" id="WP_182535744.1">
    <property type="nucleotide sequence ID" value="NZ_JACGXA010000001.1"/>
</dbReference>
<dbReference type="InterPro" id="IPR001610">
    <property type="entry name" value="PAC"/>
</dbReference>
<comment type="similarity">
    <text evidence="3">In the N-terminal section; belongs to the phytochrome family.</text>
</comment>
<evidence type="ECO:0000256" key="3">
    <source>
        <dbReference type="ARBA" id="ARBA00006402"/>
    </source>
</evidence>
<dbReference type="InterPro" id="IPR036641">
    <property type="entry name" value="HPT_dom_sf"/>
</dbReference>
<dbReference type="Pfam" id="PF08447">
    <property type="entry name" value="PAS_3"/>
    <property type="match status" value="1"/>
</dbReference>
<comment type="subcellular location">
    <subcellularLocation>
        <location evidence="2">Cell membrane</location>
        <topology evidence="2">Multi-pass membrane protein</topology>
    </subcellularLocation>
</comment>
<dbReference type="GO" id="GO:0005886">
    <property type="term" value="C:plasma membrane"/>
    <property type="evidence" value="ECO:0007669"/>
    <property type="project" value="UniProtKB-SubCell"/>
</dbReference>
<evidence type="ECO:0000256" key="20">
    <source>
        <dbReference type="SAM" id="Coils"/>
    </source>
</evidence>
<feature type="domain" description="PAS" evidence="23">
    <location>
        <begin position="4"/>
        <end position="74"/>
    </location>
</feature>
<dbReference type="CDD" id="cd17546">
    <property type="entry name" value="REC_hyHK_CKI1_RcsC-like"/>
    <property type="match status" value="1"/>
</dbReference>
<feature type="modified residue" description="4-aspartylphosphate" evidence="19">
    <location>
        <position position="721"/>
    </location>
</feature>
<evidence type="ECO:0000256" key="15">
    <source>
        <dbReference type="ARBA" id="ARBA00064003"/>
    </source>
</evidence>
<dbReference type="PROSITE" id="PS50113">
    <property type="entry name" value="PAC"/>
    <property type="match status" value="2"/>
</dbReference>
<dbReference type="Gene3D" id="3.30.450.20">
    <property type="entry name" value="PAS domain"/>
    <property type="match status" value="2"/>
</dbReference>
<dbReference type="InterPro" id="IPR035965">
    <property type="entry name" value="PAS-like_dom_sf"/>
</dbReference>
<comment type="catalytic activity">
    <reaction evidence="1">
        <text>ATP + protein L-histidine = ADP + protein N-phospho-L-histidine.</text>
        <dbReference type="EC" id="2.7.13.3"/>
    </reaction>
</comment>
<comment type="subunit">
    <text evidence="15">At low DSF concentrations, interacts with RpfF.</text>
</comment>
<dbReference type="PROSITE" id="PS50894">
    <property type="entry name" value="HPT"/>
    <property type="match status" value="1"/>
</dbReference>
<gene>
    <name evidence="26" type="ORF">FB382_000040</name>
</gene>
<dbReference type="Gene3D" id="1.20.120.160">
    <property type="entry name" value="HPT domain"/>
    <property type="match status" value="1"/>
</dbReference>
<evidence type="ECO:0000259" key="25">
    <source>
        <dbReference type="PROSITE" id="PS50894"/>
    </source>
</evidence>
<sequence>MQEHTGMLRWIAAASTDGLWILDEHGRTVFANDRFAELIGRSPAELETISALELLDEEGRVQFRRHLADMAAGHPGEENLETLFLRPDGSPMWCLASWGPVHDGDGTRLGWLHRITPYAERKELLGELQHRSEQLATAQRIAHLGSWEWDVASDTVTWSDELYRIYNLEPQEFEATYEGFLQFVHPEDRPLVKGHVESTFGGVDEFAWDARIVRKGGEIRWVRGLGLVERGPDGMPVKMGGTAQDITDLKRADELAAEATRRLELLQQMAMAANQADSLEEAITMMAIGLPVHTSWAATSVFLVGKDDGVLRPRALPHDHVEWSVPPDPVLAERARISRRMEVGRPPTHQDTHSVVAIPILLRGDSVAVIQVLADEVPPDDNSRFLIGQIAGQLSLVAERERNAAQLAEARDEAMEASRLKSEFLATMSHEIRTPMNGVIGLNDLMMRTDLDAHQRRLAEGLQSAGLTLLGIINDILDLSKIESGKLELEEADFDVRAVFEQTAAVLSGPAHDKGLELVVACHPDVPLFLRGDPVRFGQVLTNLGSNAVKFTDSGEVVVQATVESQSHDAVVLRVEVTDTGVGIRPDARDRLFDAFTQADPSTTRRHGGTGLGLAISRQLVEALGGEIDLRSELGRGSTFTFTARFARATGAPQRPQVSPHVLNAKRVLVVDDNETNRFILTEQLAAWQLRPVAAADGREALMRLREAAEEGQPFDVALLDMVMPGMDGLELARRIGADRSLGRPAMLLLSSDQGVGAQLVHQAGIRAALSKPVRHSELFDTLLDLLASGPAAAPREVEHESAPAIDVRVLVVEDNQVNQLVAMGLLESIGCKVDIANDGAEAVEMLARPHSYAAVLMDCRMPRLDGFDATRAVRAHEPPGRHVPIIAMTASALEGERERCLAVGMDDFLTKPVDAAELERVIRQWTGVSDPPQAQARPVEAPRARSVVPESSILDPDRRRMLEELKKDGVSFFERTSASFMSRVGDQVVAIRDAIDSRDAHRLMSSAHQLKGSALNLGLPLVGATAARLEALGDGGRTDGATELLAELVVEIDRAVAALKTSIGSRG</sequence>
<organism evidence="26 27">
    <name type="scientific">Nocardioides ginsengisegetis</name>
    <dbReference type="NCBI Taxonomy" id="661491"/>
    <lineage>
        <taxon>Bacteria</taxon>
        <taxon>Bacillati</taxon>
        <taxon>Actinomycetota</taxon>
        <taxon>Actinomycetes</taxon>
        <taxon>Propionibacteriales</taxon>
        <taxon>Nocardioidaceae</taxon>
        <taxon>Nocardioides</taxon>
    </lineage>
</organism>
<dbReference type="PROSITE" id="PS50109">
    <property type="entry name" value="HIS_KIN"/>
    <property type="match status" value="1"/>
</dbReference>
<dbReference type="PANTHER" id="PTHR45339:SF1">
    <property type="entry name" value="HYBRID SIGNAL TRANSDUCTION HISTIDINE KINASE J"/>
    <property type="match status" value="1"/>
</dbReference>
<dbReference type="PANTHER" id="PTHR45339">
    <property type="entry name" value="HYBRID SIGNAL TRANSDUCTION HISTIDINE KINASE J"/>
    <property type="match status" value="1"/>
</dbReference>
<dbReference type="SMART" id="SM00387">
    <property type="entry name" value="HATPase_c"/>
    <property type="match status" value="1"/>
</dbReference>
<feature type="domain" description="Response regulatory" evidence="22">
    <location>
        <begin position="809"/>
        <end position="927"/>
    </location>
</feature>
<dbReference type="SMART" id="SM00448">
    <property type="entry name" value="REC"/>
    <property type="match status" value="2"/>
</dbReference>
<dbReference type="InterPro" id="IPR001789">
    <property type="entry name" value="Sig_transdc_resp-reg_receiver"/>
</dbReference>
<dbReference type="Proteomes" id="UP000580910">
    <property type="component" value="Unassembled WGS sequence"/>
</dbReference>
<dbReference type="InterPro" id="IPR036890">
    <property type="entry name" value="HATPase_C_sf"/>
</dbReference>
<dbReference type="SMART" id="SM00091">
    <property type="entry name" value="PAS"/>
    <property type="match status" value="2"/>
</dbReference>
<proteinExistence type="inferred from homology"/>
<dbReference type="Gene3D" id="1.10.287.130">
    <property type="match status" value="1"/>
</dbReference>
<keyword evidence="27" id="KW-1185">Reference proteome</keyword>
<evidence type="ECO:0000256" key="11">
    <source>
        <dbReference type="ARBA" id="ARBA00022840"/>
    </source>
</evidence>
<dbReference type="InterPro" id="IPR000014">
    <property type="entry name" value="PAS"/>
</dbReference>
<dbReference type="Pfam" id="PF00072">
    <property type="entry name" value="Response_reg"/>
    <property type="match status" value="2"/>
</dbReference>
<dbReference type="Pfam" id="PF01627">
    <property type="entry name" value="Hpt"/>
    <property type="match status" value="1"/>
</dbReference>
<dbReference type="SUPFAM" id="SSF47226">
    <property type="entry name" value="Histidine-containing phosphotransfer domain, HPT domain"/>
    <property type="match status" value="1"/>
</dbReference>
<evidence type="ECO:0000256" key="17">
    <source>
        <dbReference type="ARBA" id="ARBA00074306"/>
    </source>
</evidence>
<evidence type="ECO:0000256" key="14">
    <source>
        <dbReference type="ARBA" id="ARBA00023136"/>
    </source>
</evidence>
<dbReference type="Gene3D" id="2.10.70.100">
    <property type="match status" value="1"/>
</dbReference>
<dbReference type="InterPro" id="IPR013767">
    <property type="entry name" value="PAS_fold"/>
</dbReference>
<dbReference type="PROSITE" id="PS50112">
    <property type="entry name" value="PAS"/>
    <property type="match status" value="1"/>
</dbReference>
<feature type="domain" description="PAC" evidence="24">
    <location>
        <begin position="78"/>
        <end position="130"/>
    </location>
</feature>
<dbReference type="GO" id="GO:0005524">
    <property type="term" value="F:ATP binding"/>
    <property type="evidence" value="ECO:0007669"/>
    <property type="project" value="UniProtKB-KW"/>
</dbReference>
<evidence type="ECO:0000256" key="10">
    <source>
        <dbReference type="ARBA" id="ARBA00022777"/>
    </source>
</evidence>
<dbReference type="SMART" id="SM00086">
    <property type="entry name" value="PAC"/>
    <property type="match status" value="2"/>
</dbReference>
<keyword evidence="20" id="KW-0175">Coiled coil</keyword>
<dbReference type="SUPFAM" id="SSF52172">
    <property type="entry name" value="CheY-like"/>
    <property type="match status" value="2"/>
</dbReference>
<evidence type="ECO:0000256" key="7">
    <source>
        <dbReference type="ARBA" id="ARBA00022679"/>
    </source>
</evidence>
<dbReference type="CDD" id="cd00130">
    <property type="entry name" value="PAS"/>
    <property type="match status" value="2"/>
</dbReference>
<dbReference type="EC" id="2.7.13.3" evidence="4"/>
<dbReference type="InterPro" id="IPR029016">
    <property type="entry name" value="GAF-like_dom_sf"/>
</dbReference>
<dbReference type="Gene3D" id="3.30.450.40">
    <property type="match status" value="1"/>
</dbReference>
<evidence type="ECO:0000256" key="19">
    <source>
        <dbReference type="PROSITE-ProRule" id="PRU00169"/>
    </source>
</evidence>
<evidence type="ECO:0000313" key="27">
    <source>
        <dbReference type="Proteomes" id="UP000580910"/>
    </source>
</evidence>
<dbReference type="FunFam" id="1.10.287.130:FF:000002">
    <property type="entry name" value="Two-component osmosensing histidine kinase"/>
    <property type="match status" value="1"/>
</dbReference>
<protein>
    <recommendedName>
        <fullName evidence="17">Circadian input-output histidine kinase CikA</fullName>
        <ecNumber evidence="4">2.7.13.3</ecNumber>
    </recommendedName>
    <alternativeName>
        <fullName evidence="16">Sensory/regulatory protein RpfC</fullName>
    </alternativeName>
</protein>
<feature type="domain" description="HPt" evidence="25">
    <location>
        <begin position="970"/>
        <end position="1067"/>
    </location>
</feature>
<evidence type="ECO:0000259" key="23">
    <source>
        <dbReference type="PROSITE" id="PS50112"/>
    </source>
</evidence>
<dbReference type="FunFam" id="3.30.565.10:FF:000010">
    <property type="entry name" value="Sensor histidine kinase RcsC"/>
    <property type="match status" value="1"/>
</dbReference>
<keyword evidence="14" id="KW-0472">Membrane</keyword>
<keyword evidence="12" id="KW-1133">Transmembrane helix</keyword>
<dbReference type="CDD" id="cd00082">
    <property type="entry name" value="HisKA"/>
    <property type="match status" value="1"/>
</dbReference>
<evidence type="ECO:0000256" key="18">
    <source>
        <dbReference type="PROSITE-ProRule" id="PRU00110"/>
    </source>
</evidence>
<evidence type="ECO:0000256" key="4">
    <source>
        <dbReference type="ARBA" id="ARBA00012438"/>
    </source>
</evidence>
<evidence type="ECO:0000256" key="12">
    <source>
        <dbReference type="ARBA" id="ARBA00022989"/>
    </source>
</evidence>
<dbReference type="Gene3D" id="3.30.565.10">
    <property type="entry name" value="Histidine kinase-like ATPase, C-terminal domain"/>
    <property type="match status" value="1"/>
</dbReference>
<evidence type="ECO:0000256" key="16">
    <source>
        <dbReference type="ARBA" id="ARBA00068150"/>
    </source>
</evidence>
<evidence type="ECO:0000259" key="22">
    <source>
        <dbReference type="PROSITE" id="PS50110"/>
    </source>
</evidence>
<dbReference type="Pfam" id="PF00989">
    <property type="entry name" value="PAS"/>
    <property type="match status" value="1"/>
</dbReference>
<dbReference type="GO" id="GO:0006355">
    <property type="term" value="P:regulation of DNA-templated transcription"/>
    <property type="evidence" value="ECO:0007669"/>
    <property type="project" value="InterPro"/>
</dbReference>
<feature type="modified residue" description="Phosphohistidine" evidence="18">
    <location>
        <position position="1009"/>
    </location>
</feature>
<dbReference type="SUPFAM" id="SSF55785">
    <property type="entry name" value="PYP-like sensor domain (PAS domain)"/>
    <property type="match status" value="2"/>
</dbReference>
<dbReference type="InterPro" id="IPR008207">
    <property type="entry name" value="Sig_transdc_His_kin_Hpt_dom"/>
</dbReference>
<keyword evidence="9" id="KW-0547">Nucleotide-binding</keyword>